<name>A0A9Q5N2U8_SANBA</name>
<comment type="caution">
    <text evidence="3">The sequence shown here is derived from an EMBL/GenBank/DDBJ whole genome shotgun (WGS) entry which is preliminary data.</text>
</comment>
<protein>
    <recommendedName>
        <fullName evidence="2">HNH nuclease domain-containing protein</fullName>
    </recommendedName>
</protein>
<organism evidence="3 4">
    <name type="scientific">Sanghuangporus baumii</name>
    <name type="common">Phellinus baumii</name>
    <dbReference type="NCBI Taxonomy" id="108892"/>
    <lineage>
        <taxon>Eukaryota</taxon>
        <taxon>Fungi</taxon>
        <taxon>Dikarya</taxon>
        <taxon>Basidiomycota</taxon>
        <taxon>Agaricomycotina</taxon>
        <taxon>Agaricomycetes</taxon>
        <taxon>Hymenochaetales</taxon>
        <taxon>Hymenochaetaceae</taxon>
        <taxon>Sanghuangporus</taxon>
    </lineage>
</organism>
<accession>A0A9Q5N2U8</accession>
<proteinExistence type="predicted"/>
<dbReference type="OrthoDB" id="2124139at2759"/>
<reference evidence="3" key="1">
    <citation type="submission" date="2016-06" db="EMBL/GenBank/DDBJ databases">
        <title>Draft Genome sequence of the fungus Inonotus baumii.</title>
        <authorList>
            <person name="Zhu H."/>
            <person name="Lin W."/>
        </authorList>
    </citation>
    <scope>NUCLEOTIDE SEQUENCE</scope>
    <source>
        <strain evidence="3">821</strain>
    </source>
</reference>
<evidence type="ECO:0000259" key="2">
    <source>
        <dbReference type="Pfam" id="PF13391"/>
    </source>
</evidence>
<dbReference type="EMBL" id="LNZH02000196">
    <property type="protein sequence ID" value="OCB87017.1"/>
    <property type="molecule type" value="Genomic_DNA"/>
</dbReference>
<evidence type="ECO:0000313" key="4">
    <source>
        <dbReference type="Proteomes" id="UP000757232"/>
    </source>
</evidence>
<sequence>MSALPTFQLPLRPDGPPTDFGWEEREFSALSSTTAFSTGINDRDVFLGTPRCIICGVAEPVVLEHCHIIPRVEGRLWSELKERHWIPRQAKGHPEHEPRDGLLMCSNHHKLFDRYNFFIRFLPSKRKFILVNYSNSSDFQQFHGKAVGLNIFDRHAPFPSLFIIHEMRVRGFYPFQDPKVVLPDDGPAWQDWILSDGVLNTSTGFLNRAAPITSSGTAVSQQTRHGTNNPGDPSSGGHVLTLNADDINEILQATWKSESWRACQMEGTGTSWNGTAAENIHKYISMIGTEQPL</sequence>
<feature type="compositionally biased region" description="Polar residues" evidence="1">
    <location>
        <begin position="214"/>
        <end position="232"/>
    </location>
</feature>
<gene>
    <name evidence="3" type="ORF">A7U60_g5909</name>
</gene>
<keyword evidence="4" id="KW-1185">Reference proteome</keyword>
<dbReference type="AlphaFoldDB" id="A0A9Q5N2U8"/>
<feature type="domain" description="HNH nuclease" evidence="2">
    <location>
        <begin position="52"/>
        <end position="119"/>
    </location>
</feature>
<evidence type="ECO:0000313" key="3">
    <source>
        <dbReference type="EMBL" id="OCB87017.1"/>
    </source>
</evidence>
<dbReference type="InterPro" id="IPR003615">
    <property type="entry name" value="HNH_nuc"/>
</dbReference>
<evidence type="ECO:0000256" key="1">
    <source>
        <dbReference type="SAM" id="MobiDB-lite"/>
    </source>
</evidence>
<dbReference type="Pfam" id="PF13391">
    <property type="entry name" value="HNH_2"/>
    <property type="match status" value="1"/>
</dbReference>
<feature type="region of interest" description="Disordered" evidence="1">
    <location>
        <begin position="214"/>
        <end position="239"/>
    </location>
</feature>
<dbReference type="Proteomes" id="UP000757232">
    <property type="component" value="Unassembled WGS sequence"/>
</dbReference>